<accession>A0A9Q0JAE7</accession>
<evidence type="ECO:0000256" key="6">
    <source>
        <dbReference type="SAM" id="Coils"/>
    </source>
</evidence>
<dbReference type="InterPro" id="IPR011074">
    <property type="entry name" value="CRAL/TRIO_N_dom"/>
</dbReference>
<comment type="subcellular location">
    <subcellularLocation>
        <location evidence="1">Cell membrane</location>
        <topology evidence="1">Peripheral membrane protein</topology>
    </subcellularLocation>
    <subcellularLocation>
        <location evidence="2">Golgi apparatus membrane</location>
        <topology evidence="2">Peripheral membrane protein</topology>
    </subcellularLocation>
</comment>
<protein>
    <recommendedName>
        <fullName evidence="7">CRAL-TRIO domain-containing protein</fullName>
    </recommendedName>
</protein>
<evidence type="ECO:0000256" key="3">
    <source>
        <dbReference type="ARBA" id="ARBA00022927"/>
    </source>
</evidence>
<dbReference type="Gene3D" id="3.40.525.10">
    <property type="entry name" value="CRAL-TRIO lipid binding domain"/>
    <property type="match status" value="1"/>
</dbReference>
<evidence type="ECO:0000256" key="4">
    <source>
        <dbReference type="ARBA" id="ARBA00023034"/>
    </source>
</evidence>
<dbReference type="PROSITE" id="PS50191">
    <property type="entry name" value="CRAL_TRIO"/>
    <property type="match status" value="1"/>
</dbReference>
<dbReference type="Pfam" id="PF00650">
    <property type="entry name" value="CRAL_TRIO"/>
    <property type="match status" value="1"/>
</dbReference>
<comment type="similarity">
    <text evidence="5">Belongs to the SFH family.</text>
</comment>
<gene>
    <name evidence="8" type="ORF">Tsubulata_036048</name>
</gene>
<proteinExistence type="inferred from homology"/>
<keyword evidence="3" id="KW-0653">Protein transport</keyword>
<reference evidence="8" key="2">
    <citation type="journal article" date="2023" name="Plants (Basel)">
        <title>Annotation of the Turnera subulata (Passifloraceae) Draft Genome Reveals the S-Locus Evolved after the Divergence of Turneroideae from Passifloroideae in a Stepwise Manner.</title>
        <authorList>
            <person name="Henning P.M."/>
            <person name="Roalson E.H."/>
            <person name="Mir W."/>
            <person name="McCubbin A.G."/>
            <person name="Shore J.S."/>
        </authorList>
    </citation>
    <scope>NUCLEOTIDE SEQUENCE</scope>
    <source>
        <strain evidence="8">F60SS</strain>
    </source>
</reference>
<reference evidence="8" key="1">
    <citation type="submission" date="2022-02" db="EMBL/GenBank/DDBJ databases">
        <authorList>
            <person name="Henning P.M."/>
            <person name="McCubbin A.G."/>
            <person name="Shore J.S."/>
        </authorList>
    </citation>
    <scope>NUCLEOTIDE SEQUENCE</scope>
    <source>
        <strain evidence="8">F60SS</strain>
        <tissue evidence="8">Leaves</tissue>
    </source>
</reference>
<feature type="non-terminal residue" evidence="8">
    <location>
        <position position="1"/>
    </location>
</feature>
<dbReference type="Gene3D" id="1.10.8.20">
    <property type="entry name" value="N-terminal domain of phosphatidylinositol transfer protein sec14p"/>
    <property type="match status" value="1"/>
</dbReference>
<name>A0A9Q0JAE7_9ROSI</name>
<dbReference type="SUPFAM" id="SSF46938">
    <property type="entry name" value="CRAL/TRIO N-terminal domain"/>
    <property type="match status" value="1"/>
</dbReference>
<dbReference type="Pfam" id="PF03765">
    <property type="entry name" value="CRAL_TRIO_N"/>
    <property type="match status" value="1"/>
</dbReference>
<evidence type="ECO:0000256" key="5">
    <source>
        <dbReference type="ARBA" id="ARBA00038020"/>
    </source>
</evidence>
<dbReference type="GO" id="GO:0005886">
    <property type="term" value="C:plasma membrane"/>
    <property type="evidence" value="ECO:0007669"/>
    <property type="project" value="UniProtKB-SubCell"/>
</dbReference>
<organism evidence="8 9">
    <name type="scientific">Turnera subulata</name>
    <dbReference type="NCBI Taxonomy" id="218843"/>
    <lineage>
        <taxon>Eukaryota</taxon>
        <taxon>Viridiplantae</taxon>
        <taxon>Streptophyta</taxon>
        <taxon>Embryophyta</taxon>
        <taxon>Tracheophyta</taxon>
        <taxon>Spermatophyta</taxon>
        <taxon>Magnoliopsida</taxon>
        <taxon>eudicotyledons</taxon>
        <taxon>Gunneridae</taxon>
        <taxon>Pentapetalae</taxon>
        <taxon>rosids</taxon>
        <taxon>fabids</taxon>
        <taxon>Malpighiales</taxon>
        <taxon>Passifloraceae</taxon>
        <taxon>Turnera</taxon>
    </lineage>
</organism>
<dbReference type="CDD" id="cd00170">
    <property type="entry name" value="SEC14"/>
    <property type="match status" value="1"/>
</dbReference>
<dbReference type="GO" id="GO:0015031">
    <property type="term" value="P:protein transport"/>
    <property type="evidence" value="ECO:0007669"/>
    <property type="project" value="UniProtKB-KW"/>
</dbReference>
<dbReference type="SMART" id="SM00516">
    <property type="entry name" value="SEC14"/>
    <property type="match status" value="1"/>
</dbReference>
<evidence type="ECO:0000256" key="2">
    <source>
        <dbReference type="ARBA" id="ARBA00004395"/>
    </source>
</evidence>
<dbReference type="InterPro" id="IPR051026">
    <property type="entry name" value="PI/PC_transfer"/>
</dbReference>
<evidence type="ECO:0000259" key="7">
    <source>
        <dbReference type="PROSITE" id="PS50191"/>
    </source>
</evidence>
<dbReference type="AlphaFoldDB" id="A0A9Q0JAE7"/>
<keyword evidence="6" id="KW-0175">Coiled coil</keyword>
<evidence type="ECO:0000313" key="9">
    <source>
        <dbReference type="Proteomes" id="UP001141552"/>
    </source>
</evidence>
<dbReference type="InterPro" id="IPR001251">
    <property type="entry name" value="CRAL-TRIO_dom"/>
</dbReference>
<dbReference type="InterPro" id="IPR036865">
    <property type="entry name" value="CRAL-TRIO_dom_sf"/>
</dbReference>
<keyword evidence="9" id="KW-1185">Reference proteome</keyword>
<dbReference type="GO" id="GO:0000139">
    <property type="term" value="C:Golgi membrane"/>
    <property type="evidence" value="ECO:0007669"/>
    <property type="project" value="UniProtKB-SubCell"/>
</dbReference>
<feature type="domain" description="CRAL-TRIO" evidence="7">
    <location>
        <begin position="108"/>
        <end position="291"/>
    </location>
</feature>
<dbReference type="SMART" id="SM01100">
    <property type="entry name" value="CRAL_TRIO_N"/>
    <property type="match status" value="1"/>
</dbReference>
<keyword evidence="4" id="KW-0333">Golgi apparatus</keyword>
<dbReference type="InterPro" id="IPR036273">
    <property type="entry name" value="CRAL/TRIO_N_dom_sf"/>
</dbReference>
<dbReference type="OrthoDB" id="1434354at2759"/>
<dbReference type="SUPFAM" id="SSF52087">
    <property type="entry name" value="CRAL/TRIO domain"/>
    <property type="match status" value="1"/>
</dbReference>
<dbReference type="EMBL" id="JAKUCV010004706">
    <property type="protein sequence ID" value="KAJ4834418.1"/>
    <property type="molecule type" value="Genomic_DNA"/>
</dbReference>
<keyword evidence="3" id="KW-0813">Transport</keyword>
<comment type="caution">
    <text evidence="8">The sequence shown here is derived from an EMBL/GenBank/DDBJ whole genome shotgun (WGS) entry which is preliminary data.</text>
</comment>
<dbReference type="PANTHER" id="PTHR45657:SF1">
    <property type="entry name" value="CRAL-TRIO DOMAIN-CONTAINING PROTEIN YKL091C-RELATED"/>
    <property type="match status" value="1"/>
</dbReference>
<dbReference type="PANTHER" id="PTHR45657">
    <property type="entry name" value="CRAL-TRIO DOMAIN-CONTAINING PROTEIN YKL091C-RELATED"/>
    <property type="match status" value="1"/>
</dbReference>
<evidence type="ECO:0000313" key="8">
    <source>
        <dbReference type="EMBL" id="KAJ4834418.1"/>
    </source>
</evidence>
<dbReference type="PRINTS" id="PR00180">
    <property type="entry name" value="CRETINALDHBP"/>
</dbReference>
<feature type="coiled-coil region" evidence="6">
    <location>
        <begin position="470"/>
        <end position="497"/>
    </location>
</feature>
<sequence>EDKAWISEKKGNQCLKQVQAFIDKEEPPPQQSNDGLDAEELQAVDGFRQALILDELLPARHDDKHMLLRFLRARKYDVEKAKQMWADMLQWRKEFGADTILEDFEFEEVDEVLNYYPQGYHGVDKEGRPVYIERLGEIDANKLMQVTTLDRYVKYHVKEFEKTFAHKFPACSIAAKKHIDQSTTILDVQGVGLKSFTKTARELMTRIQKIDGDNYPETLNRMFIINGGTGFRLLWNTVKSFIDPKTASKIHIFGGTCTCADKGGCMRSDKGPWNDPEIMKMVHNGYAKCSRSRRHSDSEEKTISEDKGCNSFKAKMRRASFKEGFPEKHKLTPVPGSPVSTKGDNEMIIQMVEKSIDKISLSSKGLAVAEQKNIRPRNRIMNKLMAVVMGIVTIVRMTRNLPRRLTEAATIYGSQVYYAKAMARGQALGEATISTTEYKAMLHNMALMEEKLNTLASKPETMPPEKEAMLNAAITRADALEKDLLAAKKALDDALAKQQQLLTYIDKKKKRRRFFPFCGRK</sequence>
<dbReference type="Proteomes" id="UP001141552">
    <property type="component" value="Unassembled WGS sequence"/>
</dbReference>
<evidence type="ECO:0000256" key="1">
    <source>
        <dbReference type="ARBA" id="ARBA00004202"/>
    </source>
</evidence>